<dbReference type="Gene3D" id="3.20.20.140">
    <property type="entry name" value="Metal-dependent hydrolases"/>
    <property type="match status" value="1"/>
</dbReference>
<dbReference type="InterPro" id="IPR003764">
    <property type="entry name" value="GlcNAc_6-P_deAcase"/>
</dbReference>
<dbReference type="InterPro" id="IPR006680">
    <property type="entry name" value="Amidohydro-rel"/>
</dbReference>
<dbReference type="InterPro" id="IPR011059">
    <property type="entry name" value="Metal-dep_hydrolase_composite"/>
</dbReference>
<dbReference type="CDD" id="cd00854">
    <property type="entry name" value="NagA"/>
    <property type="match status" value="1"/>
</dbReference>
<dbReference type="PANTHER" id="PTHR11113:SF14">
    <property type="entry name" value="N-ACETYLGLUCOSAMINE-6-PHOSPHATE DEACETYLASE"/>
    <property type="match status" value="1"/>
</dbReference>
<dbReference type="EMBL" id="JAQAGZ010000008">
    <property type="protein sequence ID" value="MCZ8513480.1"/>
    <property type="molecule type" value="Genomic_DNA"/>
</dbReference>
<organism evidence="7 8">
    <name type="scientific">Paenibacillus gyeongsangnamensis</name>
    <dbReference type="NCBI Taxonomy" id="3388067"/>
    <lineage>
        <taxon>Bacteria</taxon>
        <taxon>Bacillati</taxon>
        <taxon>Bacillota</taxon>
        <taxon>Bacilli</taxon>
        <taxon>Bacillales</taxon>
        <taxon>Paenibacillaceae</taxon>
        <taxon>Paenibacillus</taxon>
    </lineage>
</organism>
<proteinExistence type="inferred from homology"/>
<accession>A0ABT4Q9C6</accession>
<name>A0ABT4Q9C6_9BACL</name>
<evidence type="ECO:0000313" key="7">
    <source>
        <dbReference type="EMBL" id="MCZ8513480.1"/>
    </source>
</evidence>
<evidence type="ECO:0000256" key="2">
    <source>
        <dbReference type="ARBA" id="ARBA00022723"/>
    </source>
</evidence>
<dbReference type="Pfam" id="PF01979">
    <property type="entry name" value="Amidohydro_1"/>
    <property type="match status" value="1"/>
</dbReference>
<dbReference type="GO" id="GO:0008448">
    <property type="term" value="F:N-acetylglucosamine-6-phosphate deacetylase activity"/>
    <property type="evidence" value="ECO:0007669"/>
    <property type="project" value="UniProtKB-EC"/>
</dbReference>
<evidence type="ECO:0000256" key="1">
    <source>
        <dbReference type="ARBA" id="ARBA00010716"/>
    </source>
</evidence>
<keyword evidence="3 5" id="KW-0378">Hydrolase</keyword>
<keyword evidence="4 5" id="KW-0119">Carbohydrate metabolism</keyword>
<dbReference type="PANTHER" id="PTHR11113">
    <property type="entry name" value="N-ACETYLGLUCOSAMINE-6-PHOSPHATE DEACETYLASE"/>
    <property type="match status" value="1"/>
</dbReference>
<evidence type="ECO:0000259" key="6">
    <source>
        <dbReference type="Pfam" id="PF01979"/>
    </source>
</evidence>
<dbReference type="RefSeq" id="WP_269882002.1">
    <property type="nucleotide sequence ID" value="NZ_JAQAGZ010000008.1"/>
</dbReference>
<keyword evidence="8" id="KW-1185">Reference proteome</keyword>
<dbReference type="SUPFAM" id="SSF51556">
    <property type="entry name" value="Metallo-dependent hydrolases"/>
    <property type="match status" value="1"/>
</dbReference>
<evidence type="ECO:0000256" key="3">
    <source>
        <dbReference type="ARBA" id="ARBA00022801"/>
    </source>
</evidence>
<keyword evidence="2" id="KW-0479">Metal-binding</keyword>
<dbReference type="SUPFAM" id="SSF51338">
    <property type="entry name" value="Composite domain of metallo-dependent hydrolases"/>
    <property type="match status" value="1"/>
</dbReference>
<dbReference type="Proteomes" id="UP001527882">
    <property type="component" value="Unassembled WGS sequence"/>
</dbReference>
<gene>
    <name evidence="7" type="primary">nagA</name>
    <name evidence="7" type="ORF">O9H85_13770</name>
</gene>
<evidence type="ECO:0000256" key="5">
    <source>
        <dbReference type="PIRNR" id="PIRNR038994"/>
    </source>
</evidence>
<comment type="similarity">
    <text evidence="1 5">Belongs to the metallo-dependent hydrolases superfamily. NagA family.</text>
</comment>
<dbReference type="PIRSF" id="PIRSF038994">
    <property type="entry name" value="NagA"/>
    <property type="match status" value="1"/>
</dbReference>
<dbReference type="InterPro" id="IPR032466">
    <property type="entry name" value="Metal_Hydrolase"/>
</dbReference>
<dbReference type="EC" id="3.5.1.25" evidence="7"/>
<feature type="domain" description="Amidohydrolase-related" evidence="6">
    <location>
        <begin position="63"/>
        <end position="391"/>
    </location>
</feature>
<evidence type="ECO:0000256" key="4">
    <source>
        <dbReference type="ARBA" id="ARBA00023277"/>
    </source>
</evidence>
<dbReference type="Gene3D" id="2.30.40.10">
    <property type="entry name" value="Urease, subunit C, domain 1"/>
    <property type="match status" value="1"/>
</dbReference>
<reference evidence="7 8" key="1">
    <citation type="submission" date="2022-12" db="EMBL/GenBank/DDBJ databases">
        <title>Draft genome sequence of Paenibacillus sp. dW9.</title>
        <authorList>
            <person name="Choi E.-W."/>
            <person name="Kim D.-U."/>
        </authorList>
    </citation>
    <scope>NUCLEOTIDE SEQUENCE [LARGE SCALE GENOMIC DNA]</scope>
    <source>
        <strain evidence="8">dW9</strain>
    </source>
</reference>
<sequence>MSGASEIYPTLIRNAAVVTPDGIIPQGYALINEQGRLASVGTMEGQGSLPSVERSVDACGGWLLPGFIDVHVHGGFGHDFMDAGAAELDAITRFHAAHGTTTMLATTVTASQAAISGVLSRVSAYRQQVMPFATLAGVHLEGPFISPQWPGAQNPNFIEPPRKDWLEAWHTQYPGLIRMLTLAPERDGAPELIEWLTRSGIVASCGHTDASYEQLTAARKHGLRHAVHTFNAMTGLHHRKPGVVGAVLDHDDVSAEIIADGHHVHPAAIRLLTRVKRQDNLLLITDAISAAGLGDGEYSLGGLDVMVKDGVARLRDGDNLAGSTLTMLGALRFMVEKVGIDLAAASRMASWNPAKLLGLAQTTGSIEAGKQADLLQLTPALELERVWIRGREPQLGL</sequence>
<evidence type="ECO:0000313" key="8">
    <source>
        <dbReference type="Proteomes" id="UP001527882"/>
    </source>
</evidence>
<comment type="caution">
    <text evidence="7">The sequence shown here is derived from an EMBL/GenBank/DDBJ whole genome shotgun (WGS) entry which is preliminary data.</text>
</comment>
<protein>
    <submittedName>
        <fullName evidence="7">N-acetylglucosamine-6-phosphate deacetylase</fullName>
        <ecNumber evidence="7">3.5.1.25</ecNumber>
    </submittedName>
</protein>
<dbReference type="NCBIfam" id="TIGR00221">
    <property type="entry name" value="nagA"/>
    <property type="match status" value="1"/>
</dbReference>